<accession>A0A2T9ZCC5</accession>
<reference evidence="2 3" key="1">
    <citation type="journal article" date="2018" name="MBio">
        <title>Comparative Genomics Reveals the Core Gene Toolbox for the Fungus-Insect Symbiosis.</title>
        <authorList>
            <person name="Wang Y."/>
            <person name="Stata M."/>
            <person name="Wang W."/>
            <person name="Stajich J.E."/>
            <person name="White M.M."/>
            <person name="Moncalvo J.M."/>
        </authorList>
    </citation>
    <scope>NUCLEOTIDE SEQUENCE [LARGE SCALE GENOMIC DNA]</scope>
    <source>
        <strain evidence="2 3">SC-DP-2</strain>
    </source>
</reference>
<evidence type="ECO:0000313" key="2">
    <source>
        <dbReference type="EMBL" id="PVV02254.1"/>
    </source>
</evidence>
<feature type="region of interest" description="Disordered" evidence="1">
    <location>
        <begin position="225"/>
        <end position="256"/>
    </location>
</feature>
<protein>
    <submittedName>
        <fullName evidence="2">Uncharacterized protein</fullName>
    </submittedName>
</protein>
<proteinExistence type="predicted"/>
<dbReference type="Proteomes" id="UP000245609">
    <property type="component" value="Unassembled WGS sequence"/>
</dbReference>
<comment type="caution">
    <text evidence="2">The sequence shown here is derived from an EMBL/GenBank/DDBJ whole genome shotgun (WGS) entry which is preliminary data.</text>
</comment>
<dbReference type="AlphaFoldDB" id="A0A2T9ZCC5"/>
<keyword evidence="3" id="KW-1185">Reference proteome</keyword>
<dbReference type="EMBL" id="MBFS01000544">
    <property type="protein sequence ID" value="PVV02254.1"/>
    <property type="molecule type" value="Genomic_DNA"/>
</dbReference>
<feature type="compositionally biased region" description="Basic and acidic residues" evidence="1">
    <location>
        <begin position="236"/>
        <end position="252"/>
    </location>
</feature>
<organism evidence="2 3">
    <name type="scientific">Smittium megazygosporum</name>
    <dbReference type="NCBI Taxonomy" id="133381"/>
    <lineage>
        <taxon>Eukaryota</taxon>
        <taxon>Fungi</taxon>
        <taxon>Fungi incertae sedis</taxon>
        <taxon>Zoopagomycota</taxon>
        <taxon>Kickxellomycotina</taxon>
        <taxon>Harpellomycetes</taxon>
        <taxon>Harpellales</taxon>
        <taxon>Legeriomycetaceae</taxon>
        <taxon>Smittium</taxon>
    </lineage>
</organism>
<name>A0A2T9ZCC5_9FUNG</name>
<gene>
    <name evidence="2" type="ORF">BB560_003297</name>
</gene>
<evidence type="ECO:0000256" key="1">
    <source>
        <dbReference type="SAM" id="MobiDB-lite"/>
    </source>
</evidence>
<sequence length="317" mass="36975">MNNENYSGQPEPVPEWAKRLFDRIYMLHNISSRIEKIECNLQNNHFTPMLQGEPFNFDHEIQPDIQQIMEFRPPETTVEEDYTNKYVFERLSVREPTASAELLQPRPEIKKKNFRSAFDREKRSFMAQSIQVHRSNYRENRDNNKHNNYNKCKQSNKLNFLKLIIIILSILLESEEKSRDASSRKAKPDLRGIEQDNHQHLGSESINQGIQNNILLASSNQAQTKVENPTIKQVQKKCDRNRSFKPPHKESYRGGIGPESNILFQSVFSTKENRGLTTNPESPSTQPICDEELVKDGIFKLSMHDDQKRGFHVVDSY</sequence>
<dbReference type="OrthoDB" id="5752123at2759"/>
<evidence type="ECO:0000313" key="3">
    <source>
        <dbReference type="Proteomes" id="UP000245609"/>
    </source>
</evidence>